<protein>
    <submittedName>
        <fullName evidence="1">Uncharacterized protein</fullName>
    </submittedName>
</protein>
<evidence type="ECO:0000313" key="1">
    <source>
        <dbReference type="EMBL" id="EJW89414.1"/>
    </source>
</evidence>
<sequence length="219" mass="26267">MRKRGKNMGWLFVLKRFHPWVWLMRFRHRRGYGVHSPFAFHLITAVIYETTPYYKYKELNVQQRLLKREKGFEWAYAETTKVKRMLFRLANWARPMCIVDAGPDSAAELFLKGARIKAVYLKWTEGKLEQWLKDRKVDFLYLHGIYAVERLWNVFDQLAERTTQQSVFVIEGIGYSSAMKGLWERVKSDERVGISFDLYDVGIVCFDRTRFKQHYIVNF</sequence>
<dbReference type="AlphaFoldDB" id="J9FPU6"/>
<organism evidence="1">
    <name type="scientific">gut metagenome</name>
    <dbReference type="NCBI Taxonomy" id="749906"/>
    <lineage>
        <taxon>unclassified sequences</taxon>
        <taxon>metagenomes</taxon>
        <taxon>organismal metagenomes</taxon>
    </lineage>
</organism>
<name>J9FPU6_9ZZZZ</name>
<dbReference type="EMBL" id="AMCI01009492">
    <property type="protein sequence ID" value="EJW89414.1"/>
    <property type="molecule type" value="Genomic_DNA"/>
</dbReference>
<accession>J9FPU6</accession>
<reference evidence="1" key="1">
    <citation type="journal article" date="2012" name="PLoS ONE">
        <title>Gene sets for utilization of primary and secondary nutrition supplies in the distal gut of endangered iberian lynx.</title>
        <authorList>
            <person name="Alcaide M."/>
            <person name="Messina E."/>
            <person name="Richter M."/>
            <person name="Bargiela R."/>
            <person name="Peplies J."/>
            <person name="Huws S.A."/>
            <person name="Newbold C.J."/>
            <person name="Golyshin P.N."/>
            <person name="Simon M.A."/>
            <person name="Lopez G."/>
            <person name="Yakimov M.M."/>
            <person name="Ferrer M."/>
        </authorList>
    </citation>
    <scope>NUCLEOTIDE SEQUENCE</scope>
</reference>
<proteinExistence type="predicted"/>
<gene>
    <name evidence="1" type="ORF">EVA_22483</name>
</gene>
<comment type="caution">
    <text evidence="1">The sequence shown here is derived from an EMBL/GenBank/DDBJ whole genome shotgun (WGS) entry which is preliminary data.</text>
</comment>